<keyword evidence="1" id="KW-1133">Transmembrane helix</keyword>
<evidence type="ECO:0000313" key="3">
    <source>
        <dbReference type="Proteomes" id="UP001275436"/>
    </source>
</evidence>
<feature type="transmembrane region" description="Helical" evidence="1">
    <location>
        <begin position="177"/>
        <end position="196"/>
    </location>
</feature>
<proteinExistence type="predicted"/>
<organism evidence="2 3">
    <name type="scientific">Oceanobacillus kimchii</name>
    <dbReference type="NCBI Taxonomy" id="746691"/>
    <lineage>
        <taxon>Bacteria</taxon>
        <taxon>Bacillati</taxon>
        <taxon>Bacillota</taxon>
        <taxon>Bacilli</taxon>
        <taxon>Bacillales</taxon>
        <taxon>Bacillaceae</taxon>
        <taxon>Oceanobacillus</taxon>
    </lineage>
</organism>
<dbReference type="Proteomes" id="UP001275436">
    <property type="component" value="Unassembled WGS sequence"/>
</dbReference>
<gene>
    <name evidence="2" type="primary">yteU_1</name>
    <name evidence="2" type="ORF">MACH08_03870</name>
</gene>
<feature type="transmembrane region" description="Helical" evidence="1">
    <location>
        <begin position="28"/>
        <end position="52"/>
    </location>
</feature>
<sequence>MMYSGGLIHSIDRIFVWISKAALLQLIWLWYTIAGLIVLGIFPATIAALGIARKWLQGNDDIPIWKTFKQIYVDEFKKSNVLGWVLLTVGIVLYLNFKVIESYPMNLPIVVPFSFYLIILFYFIVFVWSFPLLTHYNTSVLKLLKNAFIIGISKIHVSLLIMISLFSVVYVSLQFPAFLFLFFSSLIAVVWIWFSLRVFKKMDKEQTNEM</sequence>
<dbReference type="EMBL" id="BSKO01000001">
    <property type="protein sequence ID" value="GLO64603.1"/>
    <property type="molecule type" value="Genomic_DNA"/>
</dbReference>
<dbReference type="RefSeq" id="WP_317957628.1">
    <property type="nucleotide sequence ID" value="NZ_BSKO01000001.1"/>
</dbReference>
<protein>
    <recommendedName>
        <fullName evidence="4">DUF624 domain-containing protein</fullName>
    </recommendedName>
</protein>
<name>A0ABQ5TG86_9BACI</name>
<reference evidence="2 3" key="1">
    <citation type="submission" date="2023-02" db="EMBL/GenBank/DDBJ databases">
        <title>Oceanobacillus kimchii IFOP_LL358 isolated form Alexandrium catenella lab strain.</title>
        <authorList>
            <person name="Gajardo G."/>
            <person name="Ueki S."/>
            <person name="Maruyama F."/>
        </authorList>
    </citation>
    <scope>NUCLEOTIDE SEQUENCE [LARGE SCALE GENOMIC DNA]</scope>
    <source>
        <strain evidence="2 3">IFOP_LL358</strain>
    </source>
</reference>
<dbReference type="InterPro" id="IPR006938">
    <property type="entry name" value="DUF624"/>
</dbReference>
<feature type="transmembrane region" description="Helical" evidence="1">
    <location>
        <begin position="109"/>
        <end position="134"/>
    </location>
</feature>
<evidence type="ECO:0008006" key="4">
    <source>
        <dbReference type="Google" id="ProtNLM"/>
    </source>
</evidence>
<keyword evidence="1" id="KW-0472">Membrane</keyword>
<feature type="transmembrane region" description="Helical" evidence="1">
    <location>
        <begin position="146"/>
        <end position="171"/>
    </location>
</feature>
<comment type="caution">
    <text evidence="2">The sequence shown here is derived from an EMBL/GenBank/DDBJ whole genome shotgun (WGS) entry which is preliminary data.</text>
</comment>
<evidence type="ECO:0000256" key="1">
    <source>
        <dbReference type="SAM" id="Phobius"/>
    </source>
</evidence>
<dbReference type="Pfam" id="PF04854">
    <property type="entry name" value="DUF624"/>
    <property type="match status" value="1"/>
</dbReference>
<evidence type="ECO:0000313" key="2">
    <source>
        <dbReference type="EMBL" id="GLO64603.1"/>
    </source>
</evidence>
<keyword evidence="3" id="KW-1185">Reference proteome</keyword>
<keyword evidence="1" id="KW-0812">Transmembrane</keyword>
<feature type="transmembrane region" description="Helical" evidence="1">
    <location>
        <begin position="79"/>
        <end position="97"/>
    </location>
</feature>
<accession>A0ABQ5TG86</accession>